<dbReference type="EMBL" id="BONI01000025">
    <property type="protein sequence ID" value="GIG06614.1"/>
    <property type="molecule type" value="Genomic_DNA"/>
</dbReference>
<feature type="compositionally biased region" description="Basic and acidic residues" evidence="1">
    <location>
        <begin position="206"/>
        <end position="215"/>
    </location>
</feature>
<dbReference type="Proteomes" id="UP000630887">
    <property type="component" value="Unassembled WGS sequence"/>
</dbReference>
<dbReference type="SUPFAM" id="SSF103032">
    <property type="entry name" value="Hypothetical protein YwqG"/>
    <property type="match status" value="1"/>
</dbReference>
<name>A0A8J3KWM9_9ACTN</name>
<proteinExistence type="predicted"/>
<keyword evidence="3" id="KW-1185">Reference proteome</keyword>
<protein>
    <recommendedName>
        <fullName evidence="4">DUF1963 domain-containing protein</fullName>
    </recommendedName>
</protein>
<organism evidence="2 3">
    <name type="scientific">Catellatospora coxensis</name>
    <dbReference type="NCBI Taxonomy" id="310354"/>
    <lineage>
        <taxon>Bacteria</taxon>
        <taxon>Bacillati</taxon>
        <taxon>Actinomycetota</taxon>
        <taxon>Actinomycetes</taxon>
        <taxon>Micromonosporales</taxon>
        <taxon>Micromonosporaceae</taxon>
        <taxon>Catellatospora</taxon>
    </lineage>
</organism>
<evidence type="ECO:0000313" key="3">
    <source>
        <dbReference type="Proteomes" id="UP000630887"/>
    </source>
</evidence>
<feature type="region of interest" description="Disordered" evidence="1">
    <location>
        <begin position="1"/>
        <end position="36"/>
    </location>
</feature>
<dbReference type="AlphaFoldDB" id="A0A8J3KWM9"/>
<gene>
    <name evidence="2" type="ORF">Cco03nite_33140</name>
</gene>
<accession>A0A8J3KWM9</accession>
<evidence type="ECO:0000256" key="1">
    <source>
        <dbReference type="SAM" id="MobiDB-lite"/>
    </source>
</evidence>
<comment type="caution">
    <text evidence="2">The sequence shown here is derived from an EMBL/GenBank/DDBJ whole genome shotgun (WGS) entry which is preliminary data.</text>
</comment>
<reference evidence="2 3" key="1">
    <citation type="submission" date="2021-01" db="EMBL/GenBank/DDBJ databases">
        <title>Whole genome shotgun sequence of Catellatospora coxensis NBRC 107359.</title>
        <authorList>
            <person name="Komaki H."/>
            <person name="Tamura T."/>
        </authorList>
    </citation>
    <scope>NUCLEOTIDE SEQUENCE [LARGE SCALE GENOMIC DNA]</scope>
    <source>
        <strain evidence="2 3">NBRC 107359</strain>
    </source>
</reference>
<sequence>MPPTKRIAATHTATSSGKHHPVFTSGRLPPGDDDTYNKVPGRKGVVEKVSITGTAVAFVTMSRTRPPNRAGATSFTGHLTITGVYTTPPGPIDLPAAIPQLAPLARTAIRLHPRRGTPTAEQSSMGGPLLWPADEPWPMCDGPRGYDHLDGWPGEAEAPLVPVLQLYATDVPQLPFPAGADLLQVLWCPFDHEPWSSPRPQLRWRRSADITDPRRLMPPPDTEAEPDHVPDPCVLAPEPVTEYPTFDLPQAVWAQVRDQVAQIRQDTGWQYESDLAVAPGTKVGGYPGWTQSPDWPDCACGAPMEHLLTVASWEFDRGDDKRWITREDRPAMAGWAPDGPAEHPWLAIRNAAGLMLGDVGGIYLFVCTACPARPFDYRFDCC</sequence>
<dbReference type="InterPro" id="IPR035948">
    <property type="entry name" value="YwqG-like_sf"/>
</dbReference>
<feature type="region of interest" description="Disordered" evidence="1">
    <location>
        <begin position="206"/>
        <end position="228"/>
    </location>
</feature>
<evidence type="ECO:0008006" key="4">
    <source>
        <dbReference type="Google" id="ProtNLM"/>
    </source>
</evidence>
<evidence type="ECO:0000313" key="2">
    <source>
        <dbReference type="EMBL" id="GIG06614.1"/>
    </source>
</evidence>
<dbReference type="Gene3D" id="2.30.320.10">
    <property type="entry name" value="YwqG-like"/>
    <property type="match status" value="1"/>
</dbReference>